<accession>A0AC34QU09</accession>
<proteinExistence type="predicted"/>
<name>A0AC34QU09_9BILA</name>
<sequence length="617" mass="71963">MNSIRTFWSPELKKERELRKEEALRMNTLQNKICQQAAELQVIQNELEKREKDINQLLSESELLDMEEELRRLRRQMHEPRDYTEKSASIHELQTLKTKMERSEMALSEKIRELAAVETRAKCAEEQNSELEKRVEILTKSNTANEAQLQLLQDDLGALRKKLETKNQQIDAKEKEMKKLTQQLEALKNQISDSNHVLQDGEHRIAQLNHRIDQLETLLRDRDVEIERQKQKLLTQPDARIEADLKQQLENAEHDKRKMQETIDMIRKNAELEKQQQLLSFQEESKHHQMTIEYLQQELSDREILLASQNEKISQLDNQLKISNGKSHQTADKNDIQNELEKSQKEVERLLRIIQSLEKEKTLLFNKLNDANTSTKTADYGVSETQRDLFKDKNTEQMIMKRRIDELEEALRESVGITSERDKVINEQKALIHQLSTQMNNLFKEGGREKVLAMNNILMNKDFKAEIQKAMDEERVQYQRQIASIRKESLMSQIKEKEAMIQLLQMSPEQFADQIQLLTRQKEQLRHKLLTHDAEFFTANVPNAGNIPHVSQPNTATQLPPMVTTTVAQVKPGAPISAPNNMWLNSAQTAFDRALHRMDQANSYGQEETTDDDGIWA</sequence>
<dbReference type="Proteomes" id="UP000887576">
    <property type="component" value="Unplaced"/>
</dbReference>
<organism evidence="1 2">
    <name type="scientific">Panagrolaimus sp. JU765</name>
    <dbReference type="NCBI Taxonomy" id="591449"/>
    <lineage>
        <taxon>Eukaryota</taxon>
        <taxon>Metazoa</taxon>
        <taxon>Ecdysozoa</taxon>
        <taxon>Nematoda</taxon>
        <taxon>Chromadorea</taxon>
        <taxon>Rhabditida</taxon>
        <taxon>Tylenchina</taxon>
        <taxon>Panagrolaimomorpha</taxon>
        <taxon>Panagrolaimoidea</taxon>
        <taxon>Panagrolaimidae</taxon>
        <taxon>Panagrolaimus</taxon>
    </lineage>
</organism>
<evidence type="ECO:0000313" key="1">
    <source>
        <dbReference type="Proteomes" id="UP000887576"/>
    </source>
</evidence>
<reference evidence="2" key="1">
    <citation type="submission" date="2022-11" db="UniProtKB">
        <authorList>
            <consortium name="WormBaseParasite"/>
        </authorList>
    </citation>
    <scope>IDENTIFICATION</scope>
</reference>
<protein>
    <submittedName>
        <fullName evidence="2">Uncharacterized protein</fullName>
    </submittedName>
</protein>
<evidence type="ECO:0000313" key="2">
    <source>
        <dbReference type="WBParaSite" id="JU765_v2.g19471.t1"/>
    </source>
</evidence>
<dbReference type="WBParaSite" id="JU765_v2.g19471.t1">
    <property type="protein sequence ID" value="JU765_v2.g19471.t1"/>
    <property type="gene ID" value="JU765_v2.g19471"/>
</dbReference>